<name>A0A0G1MYI2_9BACT</name>
<proteinExistence type="predicted"/>
<dbReference type="STRING" id="1619050.UX20_C0021G0002"/>
<organism evidence="1 2">
    <name type="scientific">Candidatus Magasanikbacteria bacterium GW2011_GWC2_45_8</name>
    <dbReference type="NCBI Taxonomy" id="1619050"/>
    <lineage>
        <taxon>Bacteria</taxon>
        <taxon>Candidatus Magasanikiibacteriota</taxon>
    </lineage>
</organism>
<dbReference type="EMBL" id="LCLH01000021">
    <property type="protein sequence ID" value="KKU13446.1"/>
    <property type="molecule type" value="Genomic_DNA"/>
</dbReference>
<dbReference type="AlphaFoldDB" id="A0A0G1MYI2"/>
<dbReference type="Proteomes" id="UP000034911">
    <property type="component" value="Unassembled WGS sequence"/>
</dbReference>
<evidence type="ECO:0000313" key="2">
    <source>
        <dbReference type="Proteomes" id="UP000034911"/>
    </source>
</evidence>
<sequence>MPPYLLKETESVQNMALTKFIKALVAHYKNEPAIVLWQGENEPFVEWFGTCPNVDRSFVEKEVALVHALDTRGVMSTDSGELGWWYREGQLGDYFGTTLYQVVWNERFGYMHYYFFRPLIYRIKALVAFINPRHALIAELQAESWFPNGNKNITLAEQKLSMNTEQLLANVELARRTGFGAAYLWGSEYWYWLKGQGDDSMWKAVKSLIP</sequence>
<gene>
    <name evidence="1" type="ORF">UX20_C0021G0002</name>
</gene>
<dbReference type="SUPFAM" id="SSF51445">
    <property type="entry name" value="(Trans)glycosidases"/>
    <property type="match status" value="1"/>
</dbReference>
<comment type="caution">
    <text evidence="1">The sequence shown here is derived from an EMBL/GenBank/DDBJ whole genome shotgun (WGS) entry which is preliminary data.</text>
</comment>
<protein>
    <recommendedName>
        <fullName evidence="3">Glycoside hydrolase family 2 catalytic domain-containing protein</fullName>
    </recommendedName>
</protein>
<dbReference type="InterPro" id="IPR017853">
    <property type="entry name" value="GH"/>
</dbReference>
<reference evidence="1 2" key="1">
    <citation type="journal article" date="2015" name="Nature">
        <title>rRNA introns, odd ribosomes, and small enigmatic genomes across a large radiation of phyla.</title>
        <authorList>
            <person name="Brown C.T."/>
            <person name="Hug L.A."/>
            <person name="Thomas B.C."/>
            <person name="Sharon I."/>
            <person name="Castelle C.J."/>
            <person name="Singh A."/>
            <person name="Wilkins M.J."/>
            <person name="Williams K.H."/>
            <person name="Banfield J.F."/>
        </authorList>
    </citation>
    <scope>NUCLEOTIDE SEQUENCE [LARGE SCALE GENOMIC DNA]</scope>
</reference>
<accession>A0A0G1MYI2</accession>
<evidence type="ECO:0000313" key="1">
    <source>
        <dbReference type="EMBL" id="KKU13446.1"/>
    </source>
</evidence>
<dbReference type="Gene3D" id="3.20.20.80">
    <property type="entry name" value="Glycosidases"/>
    <property type="match status" value="1"/>
</dbReference>
<evidence type="ECO:0008006" key="3">
    <source>
        <dbReference type="Google" id="ProtNLM"/>
    </source>
</evidence>